<sequence>MGEPKNRWTWDLPGFEPRKPDEGGEDRGYRPAVRRLSVSQSSLAPRADQPKRPVAVRLQKLKNQLKVRAPCVSRPPLLPFDLSGPFMCSSFSFSVVGWRNRSEDEEEEELEEDAYCSDYSSFVTSCMGCKRRERKQNMAQKLKQSQLLETRVYGKAPYRPVHTGPAADRYVDRPLSGDTTKIGRRRSISAVDDRFRPLAVD</sequence>
<protein>
    <submittedName>
        <fullName evidence="2">Uncharacterized protein</fullName>
    </submittedName>
</protein>
<comment type="caution">
    <text evidence="2">The sequence shown here is derived from an EMBL/GenBank/DDBJ whole genome shotgun (WGS) entry which is preliminary data.</text>
</comment>
<dbReference type="AlphaFoldDB" id="A0A426YEK6"/>
<dbReference type="Proteomes" id="UP000287651">
    <property type="component" value="Unassembled WGS sequence"/>
</dbReference>
<feature type="region of interest" description="Disordered" evidence="1">
    <location>
        <begin position="158"/>
        <end position="178"/>
    </location>
</feature>
<proteinExistence type="predicted"/>
<organism evidence="2 3">
    <name type="scientific">Ensete ventricosum</name>
    <name type="common">Abyssinian banana</name>
    <name type="synonym">Musa ensete</name>
    <dbReference type="NCBI Taxonomy" id="4639"/>
    <lineage>
        <taxon>Eukaryota</taxon>
        <taxon>Viridiplantae</taxon>
        <taxon>Streptophyta</taxon>
        <taxon>Embryophyta</taxon>
        <taxon>Tracheophyta</taxon>
        <taxon>Spermatophyta</taxon>
        <taxon>Magnoliopsida</taxon>
        <taxon>Liliopsida</taxon>
        <taxon>Zingiberales</taxon>
        <taxon>Musaceae</taxon>
        <taxon>Ensete</taxon>
    </lineage>
</organism>
<evidence type="ECO:0000313" key="2">
    <source>
        <dbReference type="EMBL" id="RRT50133.1"/>
    </source>
</evidence>
<name>A0A426YEK6_ENSVE</name>
<accession>A0A426YEK6</accession>
<evidence type="ECO:0000313" key="3">
    <source>
        <dbReference type="Proteomes" id="UP000287651"/>
    </source>
</evidence>
<dbReference type="EMBL" id="AMZH03012937">
    <property type="protein sequence ID" value="RRT50133.1"/>
    <property type="molecule type" value="Genomic_DNA"/>
</dbReference>
<evidence type="ECO:0000256" key="1">
    <source>
        <dbReference type="SAM" id="MobiDB-lite"/>
    </source>
</evidence>
<feature type="compositionally biased region" description="Basic and acidic residues" evidence="1">
    <location>
        <begin position="16"/>
        <end position="29"/>
    </location>
</feature>
<gene>
    <name evidence="2" type="ORF">B296_00051930</name>
</gene>
<feature type="region of interest" description="Disordered" evidence="1">
    <location>
        <begin position="1"/>
        <end position="52"/>
    </location>
</feature>
<reference evidence="2 3" key="1">
    <citation type="journal article" date="2014" name="Agronomy (Basel)">
        <title>A Draft Genome Sequence for Ensete ventricosum, the Drought-Tolerant Tree Against Hunger.</title>
        <authorList>
            <person name="Harrison J."/>
            <person name="Moore K.A."/>
            <person name="Paszkiewicz K."/>
            <person name="Jones T."/>
            <person name="Grant M."/>
            <person name="Ambacheew D."/>
            <person name="Muzemil S."/>
            <person name="Studholme D.J."/>
        </authorList>
    </citation>
    <scope>NUCLEOTIDE SEQUENCE [LARGE SCALE GENOMIC DNA]</scope>
</reference>